<sequence>MLTDGYHDLPPGYLAAVVTYLEMRAPAPLRGHPAPEGVTLTRVPAPDPAWYRALFTHVGADWLWFSRLRLTDAALSTILSDPKVEVCAVEKDGTPQGLLELDFREAESCELAYFGLGPGLIGSGTGAWLMDQAISRAWSHPIRRFHVHTCTLDSPQALGFYIRSGFMPVRRRIEITEDPRLTGDLPRDAASHIPIVAPDS</sequence>
<dbReference type="RefSeq" id="WP_088649232.1">
    <property type="nucleotide sequence ID" value="NZ_AQQR01000002.1"/>
</dbReference>
<dbReference type="Gene3D" id="3.40.630.30">
    <property type="match status" value="1"/>
</dbReference>
<dbReference type="PROSITE" id="PS51186">
    <property type="entry name" value="GNAT"/>
    <property type="match status" value="1"/>
</dbReference>
<dbReference type="AlphaFoldDB" id="A0A225NSN0"/>
<gene>
    <name evidence="4" type="ORF">ATO3_07650</name>
</gene>
<dbReference type="PANTHER" id="PTHR43800">
    <property type="entry name" value="PEPTIDYL-LYSINE N-ACETYLTRANSFERASE YJAB"/>
    <property type="match status" value="1"/>
</dbReference>
<accession>A0A225NSN0</accession>
<dbReference type="OrthoDB" id="275336at2"/>
<keyword evidence="2" id="KW-0012">Acyltransferase</keyword>
<keyword evidence="5" id="KW-1185">Reference proteome</keyword>
<dbReference type="SUPFAM" id="SSF55729">
    <property type="entry name" value="Acyl-CoA N-acyltransferases (Nat)"/>
    <property type="match status" value="1"/>
</dbReference>
<evidence type="ECO:0000256" key="2">
    <source>
        <dbReference type="ARBA" id="ARBA00023315"/>
    </source>
</evidence>
<comment type="caution">
    <text evidence="4">The sequence shown here is derived from an EMBL/GenBank/DDBJ whole genome shotgun (WGS) entry which is preliminary data.</text>
</comment>
<dbReference type="InterPro" id="IPR016181">
    <property type="entry name" value="Acyl_CoA_acyltransferase"/>
</dbReference>
<dbReference type="PANTHER" id="PTHR43800:SF1">
    <property type="entry name" value="PEPTIDYL-LYSINE N-ACETYLTRANSFERASE YJAB"/>
    <property type="match status" value="1"/>
</dbReference>
<dbReference type="InterPro" id="IPR000182">
    <property type="entry name" value="GNAT_dom"/>
</dbReference>
<evidence type="ECO:0000259" key="3">
    <source>
        <dbReference type="PROSITE" id="PS51186"/>
    </source>
</evidence>
<evidence type="ECO:0000313" key="5">
    <source>
        <dbReference type="Proteomes" id="UP000215377"/>
    </source>
</evidence>
<protein>
    <submittedName>
        <fullName evidence="4">GCN5 family acetyltransferase</fullName>
    </submittedName>
</protein>
<feature type="domain" description="N-acetyltransferase" evidence="3">
    <location>
        <begin position="38"/>
        <end position="188"/>
    </location>
</feature>
<reference evidence="4 5" key="1">
    <citation type="submission" date="2013-04" db="EMBL/GenBank/DDBJ databases">
        <title>Oceanicola sp. 22II1-22F33 Genome Sequencing.</title>
        <authorList>
            <person name="Lai Q."/>
            <person name="Li G."/>
            <person name="Shao Z."/>
        </authorList>
    </citation>
    <scope>NUCLEOTIDE SEQUENCE [LARGE SCALE GENOMIC DNA]</scope>
    <source>
        <strain evidence="4 5">22II1-22F33</strain>
    </source>
</reference>
<dbReference type="Pfam" id="PF00583">
    <property type="entry name" value="Acetyltransf_1"/>
    <property type="match status" value="1"/>
</dbReference>
<dbReference type="CDD" id="cd04301">
    <property type="entry name" value="NAT_SF"/>
    <property type="match status" value="1"/>
</dbReference>
<evidence type="ECO:0000256" key="1">
    <source>
        <dbReference type="ARBA" id="ARBA00022679"/>
    </source>
</evidence>
<proteinExistence type="predicted"/>
<name>A0A225NSN0_9RHOB</name>
<dbReference type="GO" id="GO:0016747">
    <property type="term" value="F:acyltransferase activity, transferring groups other than amino-acyl groups"/>
    <property type="evidence" value="ECO:0007669"/>
    <property type="project" value="InterPro"/>
</dbReference>
<organism evidence="4 5">
    <name type="scientific">Marinibacterium profundimaris</name>
    <dbReference type="NCBI Taxonomy" id="1679460"/>
    <lineage>
        <taxon>Bacteria</taxon>
        <taxon>Pseudomonadati</taxon>
        <taxon>Pseudomonadota</taxon>
        <taxon>Alphaproteobacteria</taxon>
        <taxon>Rhodobacterales</taxon>
        <taxon>Paracoccaceae</taxon>
        <taxon>Marinibacterium</taxon>
    </lineage>
</organism>
<dbReference type="Proteomes" id="UP000215377">
    <property type="component" value="Unassembled WGS sequence"/>
</dbReference>
<evidence type="ECO:0000313" key="4">
    <source>
        <dbReference type="EMBL" id="OWU76037.1"/>
    </source>
</evidence>
<keyword evidence="1 4" id="KW-0808">Transferase</keyword>
<dbReference type="EMBL" id="AQQR01000002">
    <property type="protein sequence ID" value="OWU76037.1"/>
    <property type="molecule type" value="Genomic_DNA"/>
</dbReference>